<name>A0A1W1XS66_9BACT</name>
<feature type="transmembrane region" description="Helical" evidence="5">
    <location>
        <begin position="137"/>
        <end position="158"/>
    </location>
</feature>
<evidence type="ECO:0000313" key="7">
    <source>
        <dbReference type="EMBL" id="SMC26704.1"/>
    </source>
</evidence>
<reference evidence="7 8" key="1">
    <citation type="submission" date="2017-04" db="EMBL/GenBank/DDBJ databases">
        <authorList>
            <person name="Afonso C.L."/>
            <person name="Miller P.J."/>
            <person name="Scott M.A."/>
            <person name="Spackman E."/>
            <person name="Goraichik I."/>
            <person name="Dimitrov K.M."/>
            <person name="Suarez D.L."/>
            <person name="Swayne D.E."/>
        </authorList>
    </citation>
    <scope>NUCLEOTIDE SEQUENCE [LARGE SCALE GENOMIC DNA]</scope>
    <source>
        <strain evidence="7 8">DSM 13146</strain>
    </source>
</reference>
<feature type="transmembrane region" description="Helical" evidence="5">
    <location>
        <begin position="390"/>
        <end position="410"/>
    </location>
</feature>
<evidence type="ECO:0000256" key="1">
    <source>
        <dbReference type="ARBA" id="ARBA00004141"/>
    </source>
</evidence>
<dbReference type="GO" id="GO:0016020">
    <property type="term" value="C:membrane"/>
    <property type="evidence" value="ECO:0007669"/>
    <property type="project" value="UniProtKB-SubCell"/>
</dbReference>
<dbReference type="EMBL" id="FWXF01000018">
    <property type="protein sequence ID" value="SMC26704.1"/>
    <property type="molecule type" value="Genomic_DNA"/>
</dbReference>
<proteinExistence type="predicted"/>
<keyword evidence="2 5" id="KW-0812">Transmembrane</keyword>
<feature type="transmembrane region" description="Helical" evidence="5">
    <location>
        <begin position="234"/>
        <end position="250"/>
    </location>
</feature>
<dbReference type="InterPro" id="IPR007016">
    <property type="entry name" value="O-antigen_ligase-rel_domated"/>
</dbReference>
<evidence type="ECO:0000256" key="3">
    <source>
        <dbReference type="ARBA" id="ARBA00022989"/>
    </source>
</evidence>
<evidence type="ECO:0000256" key="4">
    <source>
        <dbReference type="ARBA" id="ARBA00023136"/>
    </source>
</evidence>
<dbReference type="Pfam" id="PF04932">
    <property type="entry name" value="Wzy_C"/>
    <property type="match status" value="1"/>
</dbReference>
<feature type="transmembrane region" description="Helical" evidence="5">
    <location>
        <begin position="112"/>
        <end position="131"/>
    </location>
</feature>
<feature type="transmembrane region" description="Helical" evidence="5">
    <location>
        <begin position="209"/>
        <end position="227"/>
    </location>
</feature>
<dbReference type="GO" id="GO:0016874">
    <property type="term" value="F:ligase activity"/>
    <property type="evidence" value="ECO:0007669"/>
    <property type="project" value="UniProtKB-KW"/>
</dbReference>
<dbReference type="AlphaFoldDB" id="A0A1W1XS66"/>
<keyword evidence="4 5" id="KW-0472">Membrane</keyword>
<feature type="domain" description="O-antigen ligase-related" evidence="6">
    <location>
        <begin position="240"/>
        <end position="356"/>
    </location>
</feature>
<protein>
    <submittedName>
        <fullName evidence="7">O-antigen ligase like membrane protein</fullName>
    </submittedName>
</protein>
<feature type="transmembrane region" description="Helical" evidence="5">
    <location>
        <begin position="26"/>
        <end position="59"/>
    </location>
</feature>
<feature type="transmembrane region" description="Helical" evidence="5">
    <location>
        <begin position="256"/>
        <end position="274"/>
    </location>
</feature>
<comment type="subcellular location">
    <subcellularLocation>
        <location evidence="1">Membrane</location>
        <topology evidence="1">Multi-pass membrane protein</topology>
    </subcellularLocation>
</comment>
<dbReference type="OrthoDB" id="7068559at2"/>
<keyword evidence="3 5" id="KW-1133">Transmembrane helix</keyword>
<feature type="transmembrane region" description="Helical" evidence="5">
    <location>
        <begin position="87"/>
        <end position="105"/>
    </location>
</feature>
<sequence>MNSVPAELHSSSQAARWAPSNARFSLASMGIACGLLGLAAAHPFALTAVIVGLAGYALLGSKQAVQALSLMVLIKYLNPALCDFPPLSGILFWGMTYAACLSFLIRLKPANLLAAVPVAYFYLVVLTLSFWSSQPLISILKATSFCGVVACLLIGYQGMDQKDTEGLGRWFFSLAAALFVASLPTLPFADIAFHRNGKSFQGILNHPQAFGIFWPPFILWFAFDWLFQPSERSRNVETLFLAGMLAMVIASRARTGMAAILLGSCATLVLLFCSKNLRRRTVLKRGLAAALAMGICVVAAVAAIPSVQEGVKAYLYKGEDARSVKEAFHQSRGRIIGRQWKNFLKSPWTGNGFGVYAEGFFPSGVKTFAGIPISASVEKGVTPTAVLEEIGVIGTVALLVFLIFLTKPLLSPGCAPWVAMFMGCLAVNFGEAIFFSLGGNGLFYWLLMGWCRAAARMAGREPHWSTF</sequence>
<evidence type="ECO:0000256" key="5">
    <source>
        <dbReference type="SAM" id="Phobius"/>
    </source>
</evidence>
<accession>A0A1W1XS66</accession>
<evidence type="ECO:0000313" key="8">
    <source>
        <dbReference type="Proteomes" id="UP000192783"/>
    </source>
</evidence>
<keyword evidence="8" id="KW-1185">Reference proteome</keyword>
<keyword evidence="7" id="KW-0436">Ligase</keyword>
<dbReference type="STRING" id="1121390.SAMN02746041_02721"/>
<feature type="transmembrane region" description="Helical" evidence="5">
    <location>
        <begin position="286"/>
        <end position="307"/>
    </location>
</feature>
<evidence type="ECO:0000256" key="2">
    <source>
        <dbReference type="ARBA" id="ARBA00022692"/>
    </source>
</evidence>
<dbReference type="RefSeq" id="WP_084058649.1">
    <property type="nucleotide sequence ID" value="NZ_FWXF01000018.1"/>
</dbReference>
<dbReference type="Proteomes" id="UP000192783">
    <property type="component" value="Unassembled WGS sequence"/>
</dbReference>
<evidence type="ECO:0000259" key="6">
    <source>
        <dbReference type="Pfam" id="PF04932"/>
    </source>
</evidence>
<gene>
    <name evidence="7" type="ORF">SAMN02746041_02721</name>
</gene>
<organism evidence="7 8">
    <name type="scientific">Desulfacinum hydrothermale DSM 13146</name>
    <dbReference type="NCBI Taxonomy" id="1121390"/>
    <lineage>
        <taxon>Bacteria</taxon>
        <taxon>Pseudomonadati</taxon>
        <taxon>Thermodesulfobacteriota</taxon>
        <taxon>Syntrophobacteria</taxon>
        <taxon>Syntrophobacterales</taxon>
        <taxon>Syntrophobacteraceae</taxon>
        <taxon>Desulfacinum</taxon>
    </lineage>
</organism>
<feature type="transmembrane region" description="Helical" evidence="5">
    <location>
        <begin position="170"/>
        <end position="189"/>
    </location>
</feature>